<reference evidence="6" key="1">
    <citation type="journal article" date="2015" name="Proc. Natl. Acad. Sci. U.S.A.">
        <title>Genome sequencing of adzuki bean (Vigna angularis) provides insight into high starch and low fat accumulation and domestication.</title>
        <authorList>
            <person name="Yang K."/>
            <person name="Tian Z."/>
            <person name="Chen C."/>
            <person name="Luo L."/>
            <person name="Zhao B."/>
            <person name="Wang Z."/>
            <person name="Yu L."/>
            <person name="Li Y."/>
            <person name="Sun Y."/>
            <person name="Li W."/>
            <person name="Chen Y."/>
            <person name="Li Y."/>
            <person name="Zhang Y."/>
            <person name="Ai D."/>
            <person name="Zhao J."/>
            <person name="Shang C."/>
            <person name="Ma Y."/>
            <person name="Wu B."/>
            <person name="Wang M."/>
            <person name="Gao L."/>
            <person name="Sun D."/>
            <person name="Zhang P."/>
            <person name="Guo F."/>
            <person name="Wang W."/>
            <person name="Li Y."/>
            <person name="Wang J."/>
            <person name="Varshney R.K."/>
            <person name="Wang J."/>
            <person name="Ling H.Q."/>
            <person name="Wan P."/>
        </authorList>
    </citation>
    <scope>NUCLEOTIDE SEQUENCE</scope>
    <source>
        <strain evidence="6">cv. Jingnong 6</strain>
    </source>
</reference>
<gene>
    <name evidence="5" type="ORF">LR48_Vigan10g233800</name>
</gene>
<accession>A0A0L9VN28</accession>
<dbReference type="SUPFAM" id="SSF48445">
    <property type="entry name" value="14-3-3 protein"/>
    <property type="match status" value="1"/>
</dbReference>
<evidence type="ECO:0008006" key="7">
    <source>
        <dbReference type="Google" id="ProtNLM"/>
    </source>
</evidence>
<evidence type="ECO:0000313" key="5">
    <source>
        <dbReference type="EMBL" id="KOM56446.1"/>
    </source>
</evidence>
<proteinExistence type="inferred from homology"/>
<dbReference type="STRING" id="3914.A0A0L9VN28"/>
<comment type="similarity">
    <text evidence="1">Belongs to the flavin monoamine oxidase family.</text>
</comment>
<organism evidence="5 6">
    <name type="scientific">Phaseolus angularis</name>
    <name type="common">Azuki bean</name>
    <name type="synonym">Vigna angularis</name>
    <dbReference type="NCBI Taxonomy" id="3914"/>
    <lineage>
        <taxon>Eukaryota</taxon>
        <taxon>Viridiplantae</taxon>
        <taxon>Streptophyta</taxon>
        <taxon>Embryophyta</taxon>
        <taxon>Tracheophyta</taxon>
        <taxon>Spermatophyta</taxon>
        <taxon>Magnoliopsida</taxon>
        <taxon>eudicotyledons</taxon>
        <taxon>Gunneridae</taxon>
        <taxon>Pentapetalae</taxon>
        <taxon>rosids</taxon>
        <taxon>fabids</taxon>
        <taxon>Fabales</taxon>
        <taxon>Fabaceae</taxon>
        <taxon>Papilionoideae</taxon>
        <taxon>50 kb inversion clade</taxon>
        <taxon>NPAAA clade</taxon>
        <taxon>indigoferoid/millettioid clade</taxon>
        <taxon>Phaseoleae</taxon>
        <taxon>Vigna</taxon>
    </lineage>
</organism>
<dbReference type="PANTHER" id="PTHR10742:SF410">
    <property type="entry name" value="LYSINE-SPECIFIC HISTONE DEMETHYLASE 2"/>
    <property type="match status" value="1"/>
</dbReference>
<feature type="domain" description="Amine oxidase" evidence="4">
    <location>
        <begin position="53"/>
        <end position="136"/>
    </location>
</feature>
<protein>
    <recommendedName>
        <fullName evidence="7">Amine oxidase domain-containing protein</fullName>
    </recommendedName>
</protein>
<evidence type="ECO:0000256" key="2">
    <source>
        <dbReference type="ARBA" id="ARBA00006141"/>
    </source>
</evidence>
<sequence>MFYYKGDYYRYFAEFKAGNKKIEVADHSFKAYQTAATNVESEFQPTHEIMNSLERVCHLAKQAFGVGYVVIDWSRNPFSYGDSSYDAIGNSGDDYDIVGRSIDNCLFFADEVTCQEHLDTVGGAMMNGLRESVRIIDTLSTKMIILLRWRD</sequence>
<evidence type="ECO:0000259" key="4">
    <source>
        <dbReference type="Pfam" id="PF01593"/>
    </source>
</evidence>
<evidence type="ECO:0000256" key="1">
    <source>
        <dbReference type="ARBA" id="ARBA00005995"/>
    </source>
</evidence>
<dbReference type="InterPro" id="IPR002937">
    <property type="entry name" value="Amino_oxidase"/>
</dbReference>
<name>A0A0L9VN28_PHAAN</name>
<dbReference type="AlphaFoldDB" id="A0A0L9VN28"/>
<dbReference type="InterPro" id="IPR036815">
    <property type="entry name" value="14-3-3_dom_sf"/>
</dbReference>
<feature type="domain" description="14-3-3" evidence="3">
    <location>
        <begin position="4"/>
        <end position="50"/>
    </location>
</feature>
<dbReference type="Pfam" id="PF01593">
    <property type="entry name" value="Amino_oxidase"/>
    <property type="match status" value="1"/>
</dbReference>
<dbReference type="InterPro" id="IPR023410">
    <property type="entry name" value="14-3-3_domain"/>
</dbReference>
<dbReference type="PANTHER" id="PTHR10742">
    <property type="entry name" value="FLAVIN MONOAMINE OXIDASE"/>
    <property type="match status" value="1"/>
</dbReference>
<dbReference type="InterPro" id="IPR050281">
    <property type="entry name" value="Flavin_monoamine_oxidase"/>
</dbReference>
<dbReference type="Pfam" id="PF00244">
    <property type="entry name" value="14-3-3"/>
    <property type="match status" value="1"/>
</dbReference>
<dbReference type="Proteomes" id="UP000053144">
    <property type="component" value="Chromosome 10"/>
</dbReference>
<evidence type="ECO:0000313" key="6">
    <source>
        <dbReference type="Proteomes" id="UP000053144"/>
    </source>
</evidence>
<dbReference type="EMBL" id="CM003380">
    <property type="protein sequence ID" value="KOM56446.1"/>
    <property type="molecule type" value="Genomic_DNA"/>
</dbReference>
<evidence type="ECO:0000259" key="3">
    <source>
        <dbReference type="Pfam" id="PF00244"/>
    </source>
</evidence>
<comment type="similarity">
    <text evidence="2">Belongs to the 14-3-3 family.</text>
</comment>
<dbReference type="Gene3D" id="1.20.190.20">
    <property type="entry name" value="14-3-3 domain"/>
    <property type="match status" value="1"/>
</dbReference>
<dbReference type="Gramene" id="KOM56446">
    <property type="protein sequence ID" value="KOM56446"/>
    <property type="gene ID" value="LR48_Vigan10g233800"/>
</dbReference>
<dbReference type="GO" id="GO:0016491">
    <property type="term" value="F:oxidoreductase activity"/>
    <property type="evidence" value="ECO:0007669"/>
    <property type="project" value="InterPro"/>
</dbReference>